<evidence type="ECO:0000256" key="1">
    <source>
        <dbReference type="ARBA" id="ARBA00022617"/>
    </source>
</evidence>
<evidence type="ECO:0000313" key="8">
    <source>
        <dbReference type="Proteomes" id="UP000187283"/>
    </source>
</evidence>
<gene>
    <name evidence="7" type="ORF">AYI70_g10450</name>
</gene>
<dbReference type="InterPro" id="IPR051872">
    <property type="entry name" value="Cytochrome_b5/Flavoprotein_Rdt"/>
</dbReference>
<dbReference type="Gene3D" id="3.10.120.10">
    <property type="entry name" value="Cytochrome b5-like heme/steroid binding domain"/>
    <property type="match status" value="1"/>
</dbReference>
<evidence type="ECO:0000256" key="2">
    <source>
        <dbReference type="ARBA" id="ARBA00022723"/>
    </source>
</evidence>
<dbReference type="GO" id="GO:0004128">
    <property type="term" value="F:cytochrome-b5 reductase activity, acting on NAD(P)H"/>
    <property type="evidence" value="ECO:0007669"/>
    <property type="project" value="TreeGrafter"/>
</dbReference>
<accession>A0A1R1X6M1</accession>
<comment type="similarity">
    <text evidence="4">Belongs to the cytochrome b5 family.</text>
</comment>
<dbReference type="InterPro" id="IPR018506">
    <property type="entry name" value="Cyt_B5_heme-BS"/>
</dbReference>
<keyword evidence="3 4" id="KW-0408">Iron</keyword>
<keyword evidence="1 4" id="KW-0349">Heme</keyword>
<keyword evidence="8" id="KW-1185">Reference proteome</keyword>
<organism evidence="7 8">
    <name type="scientific">Smittium culicis</name>
    <dbReference type="NCBI Taxonomy" id="133412"/>
    <lineage>
        <taxon>Eukaryota</taxon>
        <taxon>Fungi</taxon>
        <taxon>Fungi incertae sedis</taxon>
        <taxon>Zoopagomycota</taxon>
        <taxon>Kickxellomycotina</taxon>
        <taxon>Harpellomycetes</taxon>
        <taxon>Harpellales</taxon>
        <taxon>Legeriomycetaceae</taxon>
        <taxon>Smittium</taxon>
    </lineage>
</organism>
<feature type="region of interest" description="Disordered" evidence="5">
    <location>
        <begin position="1"/>
        <end position="29"/>
    </location>
</feature>
<protein>
    <recommendedName>
        <fullName evidence="6">Cytochrome b5 heme-binding domain-containing protein</fullName>
    </recommendedName>
</protein>
<evidence type="ECO:0000256" key="4">
    <source>
        <dbReference type="RuleBase" id="RU362121"/>
    </source>
</evidence>
<dbReference type="GO" id="GO:0005737">
    <property type="term" value="C:cytoplasm"/>
    <property type="evidence" value="ECO:0007669"/>
    <property type="project" value="TreeGrafter"/>
</dbReference>
<dbReference type="SMART" id="SM01117">
    <property type="entry name" value="Cyt-b5"/>
    <property type="match status" value="1"/>
</dbReference>
<dbReference type="GO" id="GO:0046872">
    <property type="term" value="F:metal ion binding"/>
    <property type="evidence" value="ECO:0007669"/>
    <property type="project" value="UniProtKB-UniRule"/>
</dbReference>
<evidence type="ECO:0000313" key="7">
    <source>
        <dbReference type="EMBL" id="OMJ10237.1"/>
    </source>
</evidence>
<dbReference type="PANTHER" id="PTHR46237:SF1">
    <property type="entry name" value="CYTOCHROME B5 REDUCTASE 4"/>
    <property type="match status" value="1"/>
</dbReference>
<dbReference type="FunFam" id="3.10.120.10:FF:000001">
    <property type="entry name" value="Cytochrome b5 reductase 4"/>
    <property type="match status" value="1"/>
</dbReference>
<dbReference type="Pfam" id="PF00173">
    <property type="entry name" value="Cyt-b5"/>
    <property type="match status" value="1"/>
</dbReference>
<sequence>MEDKQGGEKTSSNLLGVNKPGLLTTQAGPSKRDFRFARLKPGFSPLDWARLKSSGKDLRGVTELGSYTLEQVAQHNTRKDCWMVLFGKVYNVTDYLPFHPGGKGELMRGAGKDGTKLFLEYHSWVNPELMLDKCLVGFLR</sequence>
<dbReference type="STRING" id="133412.A0A1R1X6M1"/>
<keyword evidence="2 4" id="KW-0479">Metal-binding</keyword>
<proteinExistence type="inferred from homology"/>
<dbReference type="PROSITE" id="PS00191">
    <property type="entry name" value="CYTOCHROME_B5_1"/>
    <property type="match status" value="1"/>
</dbReference>
<evidence type="ECO:0000259" key="6">
    <source>
        <dbReference type="PROSITE" id="PS50255"/>
    </source>
</evidence>
<evidence type="ECO:0000256" key="5">
    <source>
        <dbReference type="SAM" id="MobiDB-lite"/>
    </source>
</evidence>
<dbReference type="SUPFAM" id="SSF55856">
    <property type="entry name" value="Cytochrome b5-like heme/steroid binding domain"/>
    <property type="match status" value="1"/>
</dbReference>
<name>A0A1R1X6M1_9FUNG</name>
<comment type="caution">
    <text evidence="7">The sequence shown here is derived from an EMBL/GenBank/DDBJ whole genome shotgun (WGS) entry which is preliminary data.</text>
</comment>
<dbReference type="PANTHER" id="PTHR46237">
    <property type="entry name" value="CYTOCHROME B5 REDUCTASE 4 FAMILY MEMBER"/>
    <property type="match status" value="1"/>
</dbReference>
<dbReference type="InterPro" id="IPR036400">
    <property type="entry name" value="Cyt_B5-like_heme/steroid_sf"/>
</dbReference>
<evidence type="ECO:0000256" key="3">
    <source>
        <dbReference type="ARBA" id="ARBA00023004"/>
    </source>
</evidence>
<dbReference type="OrthoDB" id="432299at2759"/>
<reference evidence="7 8" key="1">
    <citation type="submission" date="2017-01" db="EMBL/GenBank/DDBJ databases">
        <authorList>
            <person name="Mah S.A."/>
            <person name="Swanson W.J."/>
            <person name="Moy G.W."/>
            <person name="Vacquier V.D."/>
        </authorList>
    </citation>
    <scope>NUCLEOTIDE SEQUENCE [LARGE SCALE GENOMIC DNA]</scope>
    <source>
        <strain evidence="7 8">GSMNP</strain>
    </source>
</reference>
<dbReference type="AlphaFoldDB" id="A0A1R1X6M1"/>
<dbReference type="Proteomes" id="UP000187283">
    <property type="component" value="Unassembled WGS sequence"/>
</dbReference>
<dbReference type="EMBL" id="LSSN01005095">
    <property type="protein sequence ID" value="OMJ10237.1"/>
    <property type="molecule type" value="Genomic_DNA"/>
</dbReference>
<dbReference type="PROSITE" id="PS50255">
    <property type="entry name" value="CYTOCHROME_B5_2"/>
    <property type="match status" value="1"/>
</dbReference>
<dbReference type="InterPro" id="IPR001199">
    <property type="entry name" value="Cyt_B5-like_heme/steroid-bd"/>
</dbReference>
<dbReference type="GO" id="GO:0020037">
    <property type="term" value="F:heme binding"/>
    <property type="evidence" value="ECO:0007669"/>
    <property type="project" value="UniProtKB-UniRule"/>
</dbReference>
<feature type="domain" description="Cytochrome b5 heme-binding" evidence="6">
    <location>
        <begin position="64"/>
        <end position="140"/>
    </location>
</feature>